<dbReference type="InterPro" id="IPR048289">
    <property type="entry name" value="RRM2_NsCP33-like"/>
</dbReference>
<dbReference type="PANTHER" id="PTHR48025">
    <property type="entry name" value="OS02G0815200 PROTEIN"/>
    <property type="match status" value="1"/>
</dbReference>
<feature type="domain" description="RRM" evidence="9">
    <location>
        <begin position="207"/>
        <end position="285"/>
    </location>
</feature>
<dbReference type="Pfam" id="PF00076">
    <property type="entry name" value="RRM_1"/>
    <property type="match status" value="2"/>
</dbReference>
<evidence type="ECO:0000313" key="11">
    <source>
        <dbReference type="Proteomes" id="UP000825935"/>
    </source>
</evidence>
<evidence type="ECO:0000256" key="8">
    <source>
        <dbReference type="PROSITE-ProRule" id="PRU00176"/>
    </source>
</evidence>
<evidence type="ECO:0000256" key="1">
    <source>
        <dbReference type="ARBA" id="ARBA00004229"/>
    </source>
</evidence>
<evidence type="ECO:0000256" key="7">
    <source>
        <dbReference type="ARBA" id="ARBA00023274"/>
    </source>
</evidence>
<dbReference type="GO" id="GO:0006397">
    <property type="term" value="P:mRNA processing"/>
    <property type="evidence" value="ECO:0007669"/>
    <property type="project" value="UniProtKB-KW"/>
</dbReference>
<keyword evidence="5" id="KW-0677">Repeat</keyword>
<dbReference type="GO" id="GO:0003729">
    <property type="term" value="F:mRNA binding"/>
    <property type="evidence" value="ECO:0007669"/>
    <property type="project" value="TreeGrafter"/>
</dbReference>
<proteinExistence type="predicted"/>
<dbReference type="OrthoDB" id="439808at2759"/>
<dbReference type="EMBL" id="CM035416">
    <property type="protein sequence ID" value="KAH7425803.1"/>
    <property type="molecule type" value="Genomic_DNA"/>
</dbReference>
<name>A0A8T2TW32_CERRI</name>
<dbReference type="InterPro" id="IPR050502">
    <property type="entry name" value="Euk_RNA-bind_prot"/>
</dbReference>
<sequence length="297" mass="32383">MLVSCVLGIRSSLASSLGIGYMDMASLHACASGCRNVTVCRLPSIDSLSSSLSSWSTVSFTSSSSYFSSAVRSSRIHYSHKQIYTAAALLPNLEYYEIPSSEGIPVGNKLKLYNLPPGCSHDALIEHFRSCGAVVESLEITENTEEGNASGVIDLGDLDQACAAVAQLDGVAFQGKPLRMDFVERRPYEKQNLRRSYPKKITAVPENKVYVGNIPFEINNARLEEIFSVHGTVQKAEIMMNRLTGRSRGFGFVTLAKAEEVAKVISALDGHEVEGRTLKVKMAVHQTSDELVRKMPA</sequence>
<keyword evidence="11" id="KW-1185">Reference proteome</keyword>
<comment type="subcellular location">
    <subcellularLocation>
        <location evidence="1">Plastid</location>
        <location evidence="1">Chloroplast</location>
    </subcellularLocation>
</comment>
<dbReference type="GO" id="GO:0009507">
    <property type="term" value="C:chloroplast"/>
    <property type="evidence" value="ECO:0007669"/>
    <property type="project" value="UniProtKB-SubCell"/>
</dbReference>
<dbReference type="PROSITE" id="PS50102">
    <property type="entry name" value="RRM"/>
    <property type="match status" value="2"/>
</dbReference>
<protein>
    <recommendedName>
        <fullName evidence="9">RRM domain-containing protein</fullName>
    </recommendedName>
</protein>
<dbReference type="InterPro" id="IPR035979">
    <property type="entry name" value="RBD_domain_sf"/>
</dbReference>
<gene>
    <name evidence="10" type="ORF">KP509_11G072200</name>
</gene>
<dbReference type="Gene3D" id="3.30.70.330">
    <property type="match status" value="2"/>
</dbReference>
<evidence type="ECO:0000259" key="9">
    <source>
        <dbReference type="PROSITE" id="PS50102"/>
    </source>
</evidence>
<dbReference type="SUPFAM" id="SSF54928">
    <property type="entry name" value="RNA-binding domain, RBD"/>
    <property type="match status" value="2"/>
</dbReference>
<organism evidence="10 11">
    <name type="scientific">Ceratopteris richardii</name>
    <name type="common">Triangle waterfern</name>
    <dbReference type="NCBI Taxonomy" id="49495"/>
    <lineage>
        <taxon>Eukaryota</taxon>
        <taxon>Viridiplantae</taxon>
        <taxon>Streptophyta</taxon>
        <taxon>Embryophyta</taxon>
        <taxon>Tracheophyta</taxon>
        <taxon>Polypodiopsida</taxon>
        <taxon>Polypodiidae</taxon>
        <taxon>Polypodiales</taxon>
        <taxon>Pteridineae</taxon>
        <taxon>Pteridaceae</taxon>
        <taxon>Parkerioideae</taxon>
        <taxon>Ceratopteris</taxon>
    </lineage>
</organism>
<keyword evidence="7" id="KW-0687">Ribonucleoprotein</keyword>
<evidence type="ECO:0000256" key="2">
    <source>
        <dbReference type="ARBA" id="ARBA00022528"/>
    </source>
</evidence>
<feature type="domain" description="RRM" evidence="9">
    <location>
        <begin position="108"/>
        <end position="185"/>
    </location>
</feature>
<dbReference type="AlphaFoldDB" id="A0A8T2TW32"/>
<keyword evidence="3" id="KW-0934">Plastid</keyword>
<keyword evidence="4" id="KW-0507">mRNA processing</keyword>
<evidence type="ECO:0000256" key="6">
    <source>
        <dbReference type="ARBA" id="ARBA00022884"/>
    </source>
</evidence>
<evidence type="ECO:0000256" key="4">
    <source>
        <dbReference type="ARBA" id="ARBA00022664"/>
    </source>
</evidence>
<dbReference type="InterPro" id="IPR012677">
    <property type="entry name" value="Nucleotide-bd_a/b_plait_sf"/>
</dbReference>
<reference evidence="10" key="1">
    <citation type="submission" date="2021-08" db="EMBL/GenBank/DDBJ databases">
        <title>WGS assembly of Ceratopteris richardii.</title>
        <authorList>
            <person name="Marchant D.B."/>
            <person name="Chen G."/>
            <person name="Jenkins J."/>
            <person name="Shu S."/>
            <person name="Leebens-Mack J."/>
            <person name="Grimwood J."/>
            <person name="Schmutz J."/>
            <person name="Soltis P."/>
            <person name="Soltis D."/>
            <person name="Chen Z.-H."/>
        </authorList>
    </citation>
    <scope>NUCLEOTIDE SEQUENCE</scope>
    <source>
        <strain evidence="10">Whitten #5841</strain>
        <tissue evidence="10">Leaf</tissue>
    </source>
</reference>
<accession>A0A8T2TW32</accession>
<dbReference type="InterPro" id="IPR000504">
    <property type="entry name" value="RRM_dom"/>
</dbReference>
<dbReference type="GO" id="GO:1990904">
    <property type="term" value="C:ribonucleoprotein complex"/>
    <property type="evidence" value="ECO:0007669"/>
    <property type="project" value="UniProtKB-KW"/>
</dbReference>
<evidence type="ECO:0000256" key="3">
    <source>
        <dbReference type="ARBA" id="ARBA00022640"/>
    </source>
</evidence>
<keyword evidence="2" id="KW-0150">Chloroplast</keyword>
<keyword evidence="6 8" id="KW-0694">RNA-binding</keyword>
<dbReference type="CDD" id="cd00590">
    <property type="entry name" value="RRM_SF"/>
    <property type="match status" value="1"/>
</dbReference>
<comment type="caution">
    <text evidence="10">The sequence shown here is derived from an EMBL/GenBank/DDBJ whole genome shotgun (WGS) entry which is preliminary data.</text>
</comment>
<dbReference type="Proteomes" id="UP000825935">
    <property type="component" value="Chromosome 11"/>
</dbReference>
<evidence type="ECO:0000313" key="10">
    <source>
        <dbReference type="EMBL" id="KAH7425803.1"/>
    </source>
</evidence>
<evidence type="ECO:0000256" key="5">
    <source>
        <dbReference type="ARBA" id="ARBA00022737"/>
    </source>
</evidence>
<dbReference type="SMART" id="SM00360">
    <property type="entry name" value="RRM"/>
    <property type="match status" value="2"/>
</dbReference>
<dbReference type="PANTHER" id="PTHR48025:SF11">
    <property type="entry name" value="RNA-BINDING PROTEIN CP33, CHLOROPLASTIC"/>
    <property type="match status" value="1"/>
</dbReference>
<dbReference type="CDD" id="cd21608">
    <property type="entry name" value="RRM2_NsCP33_like"/>
    <property type="match status" value="1"/>
</dbReference>